<feature type="domain" description="HTH lysR-type" evidence="5">
    <location>
        <begin position="15"/>
        <end position="72"/>
    </location>
</feature>
<dbReference type="Gene3D" id="3.40.190.10">
    <property type="entry name" value="Periplasmic binding protein-like II"/>
    <property type="match status" value="2"/>
</dbReference>
<protein>
    <submittedName>
        <fullName evidence="6">DNA-binding transcriptional regulator, LysR family</fullName>
    </submittedName>
</protein>
<evidence type="ECO:0000256" key="3">
    <source>
        <dbReference type="ARBA" id="ARBA00023125"/>
    </source>
</evidence>
<dbReference type="InterPro" id="IPR036388">
    <property type="entry name" value="WH-like_DNA-bd_sf"/>
</dbReference>
<gene>
    <name evidence="6" type="ORF">SAMN05444000_11938</name>
</gene>
<evidence type="ECO:0000256" key="2">
    <source>
        <dbReference type="ARBA" id="ARBA00023015"/>
    </source>
</evidence>
<dbReference type="OrthoDB" id="7776850at2"/>
<accession>A0A1M6PT63</accession>
<reference evidence="7" key="1">
    <citation type="submission" date="2016-11" db="EMBL/GenBank/DDBJ databases">
        <authorList>
            <person name="Varghese N."/>
            <person name="Submissions S."/>
        </authorList>
    </citation>
    <scope>NUCLEOTIDE SEQUENCE [LARGE SCALE GENOMIC DNA]</scope>
    <source>
        <strain evidence="7">DSM 100564</strain>
    </source>
</reference>
<dbReference type="CDD" id="cd05466">
    <property type="entry name" value="PBP2_LTTR_substrate"/>
    <property type="match status" value="1"/>
</dbReference>
<dbReference type="PROSITE" id="PS50931">
    <property type="entry name" value="HTH_LYSR"/>
    <property type="match status" value="1"/>
</dbReference>
<proteinExistence type="inferred from homology"/>
<dbReference type="Proteomes" id="UP000183982">
    <property type="component" value="Unassembled WGS sequence"/>
</dbReference>
<evidence type="ECO:0000256" key="1">
    <source>
        <dbReference type="ARBA" id="ARBA00009437"/>
    </source>
</evidence>
<dbReference type="InterPro" id="IPR036390">
    <property type="entry name" value="WH_DNA-bd_sf"/>
</dbReference>
<dbReference type="Gene3D" id="1.10.10.10">
    <property type="entry name" value="Winged helix-like DNA-binding domain superfamily/Winged helix DNA-binding domain"/>
    <property type="match status" value="1"/>
</dbReference>
<sequence length="325" mass="35690">MPNSRPPHSRPLTPRLIRSLEVLVAVAETGQMRMGAKLLGLSQPAASQHIANLEKEFGTRLVDRSTRPARLTHAGLRLHNRAQKILNALSDMESEMRHIGQASINVLRVGIQASIATTITPSLIALAQEQFGVEDIILHAGQSGDHEHLLRTKQADLAITSNPFLDMDGLERHHIMKEAYLLVLPPDYAGPTDSLEAVQEYLPLIRFGDTTNAGRQIAQHLRRLRFEPKKVIQADRSSMVTSSVAAGQGFSLLTPTLLIDGMVEDMRMSLRVLPVTGLSRTLTVVARKGELRELPAKIAELTTRELTRKIEEFVGGIGLEAVTLG</sequence>
<dbReference type="GO" id="GO:0003700">
    <property type="term" value="F:DNA-binding transcription factor activity"/>
    <property type="evidence" value="ECO:0007669"/>
    <property type="project" value="InterPro"/>
</dbReference>
<keyword evidence="7" id="KW-1185">Reference proteome</keyword>
<organism evidence="6 7">
    <name type="scientific">Shimia gijangensis</name>
    <dbReference type="NCBI Taxonomy" id="1470563"/>
    <lineage>
        <taxon>Bacteria</taxon>
        <taxon>Pseudomonadati</taxon>
        <taxon>Pseudomonadota</taxon>
        <taxon>Alphaproteobacteria</taxon>
        <taxon>Rhodobacterales</taxon>
        <taxon>Roseobacteraceae</taxon>
    </lineage>
</organism>
<dbReference type="GO" id="GO:0000976">
    <property type="term" value="F:transcription cis-regulatory region binding"/>
    <property type="evidence" value="ECO:0007669"/>
    <property type="project" value="TreeGrafter"/>
</dbReference>
<dbReference type="PANTHER" id="PTHR30126">
    <property type="entry name" value="HTH-TYPE TRANSCRIPTIONAL REGULATOR"/>
    <property type="match status" value="1"/>
</dbReference>
<dbReference type="PANTHER" id="PTHR30126:SF40">
    <property type="entry name" value="HTH-TYPE TRANSCRIPTIONAL REGULATOR GLTR"/>
    <property type="match status" value="1"/>
</dbReference>
<dbReference type="Pfam" id="PF00126">
    <property type="entry name" value="HTH_1"/>
    <property type="match status" value="1"/>
</dbReference>
<dbReference type="PRINTS" id="PR00039">
    <property type="entry name" value="HTHLYSR"/>
</dbReference>
<dbReference type="STRING" id="1470563.SAMN05444000_11938"/>
<dbReference type="AlphaFoldDB" id="A0A1M6PT63"/>
<name>A0A1M6PT63_9RHOB</name>
<dbReference type="SUPFAM" id="SSF53850">
    <property type="entry name" value="Periplasmic binding protein-like II"/>
    <property type="match status" value="1"/>
</dbReference>
<comment type="similarity">
    <text evidence="1">Belongs to the LysR transcriptional regulatory family.</text>
</comment>
<dbReference type="SUPFAM" id="SSF46785">
    <property type="entry name" value="Winged helix' DNA-binding domain"/>
    <property type="match status" value="1"/>
</dbReference>
<dbReference type="InterPro" id="IPR000847">
    <property type="entry name" value="LysR_HTH_N"/>
</dbReference>
<dbReference type="EMBL" id="FQZQ01000019">
    <property type="protein sequence ID" value="SHK11147.1"/>
    <property type="molecule type" value="Genomic_DNA"/>
</dbReference>
<dbReference type="Pfam" id="PF03466">
    <property type="entry name" value="LysR_substrate"/>
    <property type="match status" value="1"/>
</dbReference>
<dbReference type="InterPro" id="IPR005119">
    <property type="entry name" value="LysR_subst-bd"/>
</dbReference>
<keyword evidence="4" id="KW-0804">Transcription</keyword>
<evidence type="ECO:0000256" key="4">
    <source>
        <dbReference type="ARBA" id="ARBA00023163"/>
    </source>
</evidence>
<keyword evidence="2" id="KW-0805">Transcription regulation</keyword>
<evidence type="ECO:0000313" key="7">
    <source>
        <dbReference type="Proteomes" id="UP000183982"/>
    </source>
</evidence>
<keyword evidence="3 6" id="KW-0238">DNA-binding</keyword>
<dbReference type="FunFam" id="1.10.10.10:FF:000001">
    <property type="entry name" value="LysR family transcriptional regulator"/>
    <property type="match status" value="1"/>
</dbReference>
<evidence type="ECO:0000259" key="5">
    <source>
        <dbReference type="PROSITE" id="PS50931"/>
    </source>
</evidence>
<evidence type="ECO:0000313" key="6">
    <source>
        <dbReference type="EMBL" id="SHK11147.1"/>
    </source>
</evidence>